<comment type="function">
    <text evidence="2 3">Might take part in the signal recognition particle (SRP) pathway. This is inferred from the conservation of its genetic proximity to ftsY/ffh. May be a regulatory protein.</text>
</comment>
<proteinExistence type="inferred from homology"/>
<dbReference type="EMBL" id="JASSPP010000011">
    <property type="protein sequence ID" value="MDK9581102.1"/>
    <property type="molecule type" value="Genomic_DNA"/>
</dbReference>
<dbReference type="Gene3D" id="1.10.10.10">
    <property type="entry name" value="Winged helix-like DNA-binding domain superfamily/Winged helix DNA-binding domain"/>
    <property type="match status" value="1"/>
</dbReference>
<reference evidence="4 5" key="1">
    <citation type="submission" date="2023-06" db="EMBL/GenBank/DDBJ databases">
        <title>Antibody response to the Sneathia vaginalis cytopathogenic toxin A during pregnancy.</title>
        <authorList>
            <person name="Mccoy Z.T."/>
            <person name="Serrano M.G."/>
            <person name="Spaine K."/>
            <person name="Edwards D.J."/>
            <person name="Buck G.A."/>
            <person name="Jefferson K."/>
        </authorList>
    </citation>
    <scope>NUCLEOTIDE SEQUENCE [LARGE SCALE GENOMIC DNA]</scope>
    <source>
        <strain evidence="4 5">CCUG 42621</strain>
    </source>
</reference>
<name>A0ABT7HLI8_9FUSO</name>
<gene>
    <name evidence="4" type="ORF">QQA45_06300</name>
</gene>
<dbReference type="RefSeq" id="WP_285153394.1">
    <property type="nucleotide sequence ID" value="NZ_JASSPP010000011.1"/>
</dbReference>
<sequence>MKELNEFLKYSDLFEIYKSLISEKQRMYLKAYFEEDNSLTEIAEAMNVSKQAVYDMIKKVCKKLDFYENELHIYKNTRDKLLLLKDLRNNFNKEYLDKLIQKLEEDSYV</sequence>
<dbReference type="InterPro" id="IPR054831">
    <property type="entry name" value="UPF0122_fam_protein"/>
</dbReference>
<dbReference type="Proteomes" id="UP001225134">
    <property type="component" value="Unassembled WGS sequence"/>
</dbReference>
<evidence type="ECO:0000313" key="4">
    <source>
        <dbReference type="EMBL" id="MDK9581102.1"/>
    </source>
</evidence>
<organism evidence="4 5">
    <name type="scientific">Sneathia sanguinegens</name>
    <dbReference type="NCBI Taxonomy" id="40543"/>
    <lineage>
        <taxon>Bacteria</taxon>
        <taxon>Fusobacteriati</taxon>
        <taxon>Fusobacteriota</taxon>
        <taxon>Fusobacteriia</taxon>
        <taxon>Fusobacteriales</taxon>
        <taxon>Leptotrichiaceae</taxon>
        <taxon>Sneathia</taxon>
    </lineage>
</organism>
<keyword evidence="5" id="KW-1185">Reference proteome</keyword>
<evidence type="ECO:0000256" key="1">
    <source>
        <dbReference type="ARBA" id="ARBA00008720"/>
    </source>
</evidence>
<protein>
    <recommendedName>
        <fullName evidence="3">UPF0122 protein QQA45_06300</fullName>
    </recommendedName>
</protein>
<comment type="similarity">
    <text evidence="1 3">Belongs to the UPF0122 family.</text>
</comment>
<dbReference type="PANTHER" id="PTHR40083:SF1">
    <property type="entry name" value="UPF0122 PROTEIN YLXM"/>
    <property type="match status" value="1"/>
</dbReference>
<evidence type="ECO:0000256" key="3">
    <source>
        <dbReference type="HAMAP-Rule" id="MF_00245"/>
    </source>
</evidence>
<dbReference type="InterPro" id="IPR013324">
    <property type="entry name" value="RNA_pol_sigma_r3/r4-like"/>
</dbReference>
<evidence type="ECO:0000313" key="5">
    <source>
        <dbReference type="Proteomes" id="UP001225134"/>
    </source>
</evidence>
<dbReference type="SUPFAM" id="SSF88659">
    <property type="entry name" value="Sigma3 and sigma4 domains of RNA polymerase sigma factors"/>
    <property type="match status" value="1"/>
</dbReference>
<accession>A0ABT7HLI8</accession>
<dbReference type="InterPro" id="IPR036388">
    <property type="entry name" value="WH-like_DNA-bd_sf"/>
</dbReference>
<dbReference type="Pfam" id="PF04297">
    <property type="entry name" value="UPF0122"/>
    <property type="match status" value="1"/>
</dbReference>
<dbReference type="HAMAP" id="MF_00245">
    <property type="entry name" value="UPF0122"/>
    <property type="match status" value="1"/>
</dbReference>
<dbReference type="PANTHER" id="PTHR40083">
    <property type="entry name" value="UPF0122 PROTEIN CBO2450/CLC_2298"/>
    <property type="match status" value="1"/>
</dbReference>
<evidence type="ECO:0000256" key="2">
    <source>
        <dbReference type="ARBA" id="ARBA00024764"/>
    </source>
</evidence>
<dbReference type="InterPro" id="IPR007394">
    <property type="entry name" value="UPF0122"/>
</dbReference>
<comment type="caution">
    <text evidence="4">The sequence shown here is derived from an EMBL/GenBank/DDBJ whole genome shotgun (WGS) entry which is preliminary data.</text>
</comment>
<dbReference type="NCBIfam" id="NF045758">
    <property type="entry name" value="YlxM"/>
    <property type="match status" value="1"/>
</dbReference>